<accession>A0A6A5TKE5</accession>
<dbReference type="EMBL" id="ML977004">
    <property type="protein sequence ID" value="KAF1953363.1"/>
    <property type="molecule type" value="Genomic_DNA"/>
</dbReference>
<reference evidence="2" key="1">
    <citation type="journal article" date="2020" name="Stud. Mycol.">
        <title>101 Dothideomycetes genomes: a test case for predicting lifestyles and emergence of pathogens.</title>
        <authorList>
            <person name="Haridas S."/>
            <person name="Albert R."/>
            <person name="Binder M."/>
            <person name="Bloem J."/>
            <person name="Labutti K."/>
            <person name="Salamov A."/>
            <person name="Andreopoulos B."/>
            <person name="Baker S."/>
            <person name="Barry K."/>
            <person name="Bills G."/>
            <person name="Bluhm B."/>
            <person name="Cannon C."/>
            <person name="Castanera R."/>
            <person name="Culley D."/>
            <person name="Daum C."/>
            <person name="Ezra D."/>
            <person name="Gonzalez J."/>
            <person name="Henrissat B."/>
            <person name="Kuo A."/>
            <person name="Liang C."/>
            <person name="Lipzen A."/>
            <person name="Lutzoni F."/>
            <person name="Magnuson J."/>
            <person name="Mondo S."/>
            <person name="Nolan M."/>
            <person name="Ohm R."/>
            <person name="Pangilinan J."/>
            <person name="Park H.-J."/>
            <person name="Ramirez L."/>
            <person name="Alfaro M."/>
            <person name="Sun H."/>
            <person name="Tritt A."/>
            <person name="Yoshinaga Y."/>
            <person name="Zwiers L.-H."/>
            <person name="Turgeon B."/>
            <person name="Goodwin S."/>
            <person name="Spatafora J."/>
            <person name="Crous P."/>
            <person name="Grigoriev I."/>
        </authorList>
    </citation>
    <scope>NUCLEOTIDE SEQUENCE</scope>
    <source>
        <strain evidence="2">CBS 675.92</strain>
    </source>
</reference>
<keyword evidence="3" id="KW-1185">Reference proteome</keyword>
<evidence type="ECO:0000313" key="2">
    <source>
        <dbReference type="EMBL" id="KAF1953363.1"/>
    </source>
</evidence>
<evidence type="ECO:0000313" key="3">
    <source>
        <dbReference type="Proteomes" id="UP000800035"/>
    </source>
</evidence>
<keyword evidence="1" id="KW-0812">Transmembrane</keyword>
<organism evidence="2 3">
    <name type="scientific">Byssothecium circinans</name>
    <dbReference type="NCBI Taxonomy" id="147558"/>
    <lineage>
        <taxon>Eukaryota</taxon>
        <taxon>Fungi</taxon>
        <taxon>Dikarya</taxon>
        <taxon>Ascomycota</taxon>
        <taxon>Pezizomycotina</taxon>
        <taxon>Dothideomycetes</taxon>
        <taxon>Pleosporomycetidae</taxon>
        <taxon>Pleosporales</taxon>
        <taxon>Massarineae</taxon>
        <taxon>Massarinaceae</taxon>
        <taxon>Byssothecium</taxon>
    </lineage>
</organism>
<gene>
    <name evidence="2" type="ORF">CC80DRAFT_147317</name>
</gene>
<keyword evidence="1" id="KW-0472">Membrane</keyword>
<keyword evidence="1" id="KW-1133">Transmembrane helix</keyword>
<dbReference type="AlphaFoldDB" id="A0A6A5TKE5"/>
<dbReference type="Proteomes" id="UP000800035">
    <property type="component" value="Unassembled WGS sequence"/>
</dbReference>
<proteinExistence type="predicted"/>
<protein>
    <submittedName>
        <fullName evidence="2">Uncharacterized protein</fullName>
    </submittedName>
</protein>
<feature type="transmembrane region" description="Helical" evidence="1">
    <location>
        <begin position="89"/>
        <end position="113"/>
    </location>
</feature>
<sequence>MEHGENLTAQNPERMVMIDERVTIRQSVHDALPRLLSTSYTSRYPSTNSQVFHTSWVSVLRLRPQVSPDPTIGEQYRLACSLQRWPCPILSLLFMAMAVIPGLWYSLLCLSIASNRFQRASGQSRFRCVS</sequence>
<name>A0A6A5TKE5_9PLEO</name>
<evidence type="ECO:0000256" key="1">
    <source>
        <dbReference type="SAM" id="Phobius"/>
    </source>
</evidence>